<feature type="transmembrane region" description="Helical" evidence="1">
    <location>
        <begin position="7"/>
        <end position="27"/>
    </location>
</feature>
<dbReference type="AlphaFoldDB" id="A0A4Y8MG12"/>
<proteinExistence type="predicted"/>
<feature type="transmembrane region" description="Helical" evidence="1">
    <location>
        <begin position="123"/>
        <end position="142"/>
    </location>
</feature>
<feature type="transmembrane region" description="Helical" evidence="1">
    <location>
        <begin position="94"/>
        <end position="111"/>
    </location>
</feature>
<dbReference type="EMBL" id="SNVI01000008">
    <property type="protein sequence ID" value="TFE36396.1"/>
    <property type="molecule type" value="Genomic_DNA"/>
</dbReference>
<evidence type="ECO:0000313" key="4">
    <source>
        <dbReference type="Proteomes" id="UP000297385"/>
    </source>
</evidence>
<dbReference type="Gene3D" id="1.20.144.10">
    <property type="entry name" value="Phosphatidic acid phosphatase type 2/haloperoxidase"/>
    <property type="match status" value="1"/>
</dbReference>
<organism evidence="3 4">
    <name type="scientific">Paraburkholderia dipogonis</name>
    <dbReference type="NCBI Taxonomy" id="1211383"/>
    <lineage>
        <taxon>Bacteria</taxon>
        <taxon>Pseudomonadati</taxon>
        <taxon>Pseudomonadota</taxon>
        <taxon>Betaproteobacteria</taxon>
        <taxon>Burkholderiales</taxon>
        <taxon>Burkholderiaceae</taxon>
        <taxon>Paraburkholderia</taxon>
    </lineage>
</organism>
<dbReference type="InterPro" id="IPR036938">
    <property type="entry name" value="PAP2/HPO_sf"/>
</dbReference>
<sequence>MWNSISNFGDAAVTLPLAMGCAIWIAGSDRRMAAYWLISLSVGMAIVGVTKILYAGCGIEIREIGFRVVSGHTMLSSAVWTTCITLFLRRAGRSSVGVTLGLAGGAIIGAARVVEEAHTVSEVIAGWAIGSAVALFFVRSLANSHVQLRGTIVAAVSLLLVSGIAYGHNAPFQSLIDQYSPAICRRFQ</sequence>
<dbReference type="RefSeq" id="WP_134466505.1">
    <property type="nucleotide sequence ID" value="NZ_SNVI01000008.1"/>
</dbReference>
<reference evidence="3 4" key="1">
    <citation type="submission" date="2019-03" db="EMBL/GenBank/DDBJ databases">
        <title>Complete Genome Sequence of Paraburkholderia dipogonis ICMP 19430T, a Nitrogen-fixing Symbiont of the South African Invasive Legume Dipogon lignosus in New Zealand.</title>
        <authorList>
            <person name="De Meyer S.E."/>
        </authorList>
    </citation>
    <scope>NUCLEOTIDE SEQUENCE [LARGE SCALE GENOMIC DNA]</scope>
    <source>
        <strain evidence="3 4">ICMP 19430</strain>
    </source>
</reference>
<keyword evidence="1" id="KW-0472">Membrane</keyword>
<feature type="transmembrane region" description="Helical" evidence="1">
    <location>
        <begin position="148"/>
        <end position="166"/>
    </location>
</feature>
<comment type="caution">
    <text evidence="3">The sequence shown here is derived from an EMBL/GenBank/DDBJ whole genome shotgun (WGS) entry which is preliminary data.</text>
</comment>
<dbReference type="Proteomes" id="UP000297385">
    <property type="component" value="Unassembled WGS sequence"/>
</dbReference>
<evidence type="ECO:0000259" key="2">
    <source>
        <dbReference type="Pfam" id="PF01569"/>
    </source>
</evidence>
<dbReference type="SUPFAM" id="SSF48317">
    <property type="entry name" value="Acid phosphatase/Vanadium-dependent haloperoxidase"/>
    <property type="match status" value="1"/>
</dbReference>
<evidence type="ECO:0000256" key="1">
    <source>
        <dbReference type="SAM" id="Phobius"/>
    </source>
</evidence>
<evidence type="ECO:0000313" key="3">
    <source>
        <dbReference type="EMBL" id="TFE36396.1"/>
    </source>
</evidence>
<keyword evidence="1" id="KW-1133">Transmembrane helix</keyword>
<accession>A0A4Y8MG12</accession>
<protein>
    <submittedName>
        <fullName evidence="3">Phosphatase PAP2 family protein</fullName>
    </submittedName>
</protein>
<feature type="domain" description="Phosphatidic acid phosphatase type 2/haloperoxidase" evidence="2">
    <location>
        <begin position="66"/>
        <end position="142"/>
    </location>
</feature>
<dbReference type="InterPro" id="IPR000326">
    <property type="entry name" value="PAP2/HPO"/>
</dbReference>
<dbReference type="Pfam" id="PF01569">
    <property type="entry name" value="PAP2"/>
    <property type="match status" value="1"/>
</dbReference>
<name>A0A4Y8MG12_9BURK</name>
<gene>
    <name evidence="3" type="ORF">E2553_42265</name>
</gene>
<feature type="transmembrane region" description="Helical" evidence="1">
    <location>
        <begin position="33"/>
        <end position="54"/>
    </location>
</feature>
<feature type="transmembrane region" description="Helical" evidence="1">
    <location>
        <begin position="66"/>
        <end position="88"/>
    </location>
</feature>
<keyword evidence="1" id="KW-0812">Transmembrane</keyword>